<proteinExistence type="predicted"/>
<feature type="compositionally biased region" description="Pro residues" evidence="1">
    <location>
        <begin position="192"/>
        <end position="202"/>
    </location>
</feature>
<accession>A0AAW1HU69</accession>
<dbReference type="EMBL" id="JASPKY010000939">
    <property type="protein sequence ID" value="KAK9680052.1"/>
    <property type="molecule type" value="Genomic_DNA"/>
</dbReference>
<name>A0AAW1HU69_POPJA</name>
<gene>
    <name evidence="2" type="ORF">QE152_g39462</name>
</gene>
<feature type="compositionally biased region" description="Low complexity" evidence="1">
    <location>
        <begin position="165"/>
        <end position="181"/>
    </location>
</feature>
<evidence type="ECO:0000313" key="2">
    <source>
        <dbReference type="EMBL" id="KAK9680052.1"/>
    </source>
</evidence>
<reference evidence="2 3" key="1">
    <citation type="journal article" date="2024" name="BMC Genomics">
        <title>De novo assembly and annotation of Popillia japonica's genome with initial clues to its potential as an invasive pest.</title>
        <authorList>
            <person name="Cucini C."/>
            <person name="Boschi S."/>
            <person name="Funari R."/>
            <person name="Cardaioli E."/>
            <person name="Iannotti N."/>
            <person name="Marturano G."/>
            <person name="Paoli F."/>
            <person name="Bruttini M."/>
            <person name="Carapelli A."/>
            <person name="Frati F."/>
            <person name="Nardi F."/>
        </authorList>
    </citation>
    <scope>NUCLEOTIDE SEQUENCE [LARGE SCALE GENOMIC DNA]</scope>
    <source>
        <strain evidence="2">DMR45628</strain>
    </source>
</reference>
<organism evidence="2 3">
    <name type="scientific">Popillia japonica</name>
    <name type="common">Japanese beetle</name>
    <dbReference type="NCBI Taxonomy" id="7064"/>
    <lineage>
        <taxon>Eukaryota</taxon>
        <taxon>Metazoa</taxon>
        <taxon>Ecdysozoa</taxon>
        <taxon>Arthropoda</taxon>
        <taxon>Hexapoda</taxon>
        <taxon>Insecta</taxon>
        <taxon>Pterygota</taxon>
        <taxon>Neoptera</taxon>
        <taxon>Endopterygota</taxon>
        <taxon>Coleoptera</taxon>
        <taxon>Polyphaga</taxon>
        <taxon>Scarabaeiformia</taxon>
        <taxon>Scarabaeidae</taxon>
        <taxon>Rutelinae</taxon>
        <taxon>Popillia</taxon>
    </lineage>
</organism>
<protein>
    <submittedName>
        <fullName evidence="2">Uncharacterized protein</fullName>
    </submittedName>
</protein>
<comment type="caution">
    <text evidence="2">The sequence shown here is derived from an EMBL/GenBank/DDBJ whole genome shotgun (WGS) entry which is preliminary data.</text>
</comment>
<keyword evidence="3" id="KW-1185">Reference proteome</keyword>
<feature type="region of interest" description="Disordered" evidence="1">
    <location>
        <begin position="117"/>
        <end position="144"/>
    </location>
</feature>
<evidence type="ECO:0000256" key="1">
    <source>
        <dbReference type="SAM" id="MobiDB-lite"/>
    </source>
</evidence>
<dbReference type="Proteomes" id="UP001458880">
    <property type="component" value="Unassembled WGS sequence"/>
</dbReference>
<dbReference type="AlphaFoldDB" id="A0AAW1HU69"/>
<sequence>MPRGRLGEAHNRAACPVLRLKSWQHAYNELYCKMVEENRDTFVLFLCEARKEVEVLVNELYCKMVEENRDTFVLFLCEARKEVEVLHNRTTLRYHIRSPRPALPTYTPSTTGCCHGDDVTGSPHDGARRSSFPAQQQRRRRGVAMAMTSRDLRTMVRAVRVFQRSSSSSSATTTTPTAAAPESRDVNALWRQPPPPLPPPPD</sequence>
<feature type="region of interest" description="Disordered" evidence="1">
    <location>
        <begin position="162"/>
        <end position="202"/>
    </location>
</feature>
<evidence type="ECO:0000313" key="3">
    <source>
        <dbReference type="Proteomes" id="UP001458880"/>
    </source>
</evidence>